<dbReference type="Proteomes" id="UP001178507">
    <property type="component" value="Unassembled WGS sequence"/>
</dbReference>
<feature type="region of interest" description="Disordered" evidence="1">
    <location>
        <begin position="130"/>
        <end position="151"/>
    </location>
</feature>
<reference evidence="2" key="1">
    <citation type="submission" date="2023-08" db="EMBL/GenBank/DDBJ databases">
        <authorList>
            <person name="Chen Y."/>
            <person name="Shah S."/>
            <person name="Dougan E. K."/>
            <person name="Thang M."/>
            <person name="Chan C."/>
        </authorList>
    </citation>
    <scope>NUCLEOTIDE SEQUENCE</scope>
</reference>
<dbReference type="AlphaFoldDB" id="A0AA36HXS2"/>
<protein>
    <submittedName>
        <fullName evidence="2">Uncharacterized protein</fullName>
    </submittedName>
</protein>
<keyword evidence="3" id="KW-1185">Reference proteome</keyword>
<accession>A0AA36HXS2</accession>
<evidence type="ECO:0000256" key="1">
    <source>
        <dbReference type="SAM" id="MobiDB-lite"/>
    </source>
</evidence>
<sequence length="151" mass="16958">EAEGYQAVLGESLEHGGVLDHREYVVYRSAQVLPRYLLWYRHEDCPCFRCRAAFKLPTLPPLRLPMPHASRDVSPQASPRRSPACSPAPEVPRPNPPPPPAPPPAPSPVSRSVPASARRMYNWESFAAQRACSREGPQSARLRTWAERQTR</sequence>
<evidence type="ECO:0000313" key="3">
    <source>
        <dbReference type="Proteomes" id="UP001178507"/>
    </source>
</evidence>
<feature type="non-terminal residue" evidence="2">
    <location>
        <position position="1"/>
    </location>
</feature>
<gene>
    <name evidence="2" type="ORF">EVOR1521_LOCUS6162</name>
</gene>
<comment type="caution">
    <text evidence="2">The sequence shown here is derived from an EMBL/GenBank/DDBJ whole genome shotgun (WGS) entry which is preliminary data.</text>
</comment>
<feature type="non-terminal residue" evidence="2">
    <location>
        <position position="151"/>
    </location>
</feature>
<proteinExistence type="predicted"/>
<dbReference type="EMBL" id="CAUJNA010000455">
    <property type="protein sequence ID" value="CAJ1377330.1"/>
    <property type="molecule type" value="Genomic_DNA"/>
</dbReference>
<organism evidence="2 3">
    <name type="scientific">Effrenium voratum</name>
    <dbReference type="NCBI Taxonomy" id="2562239"/>
    <lineage>
        <taxon>Eukaryota</taxon>
        <taxon>Sar</taxon>
        <taxon>Alveolata</taxon>
        <taxon>Dinophyceae</taxon>
        <taxon>Suessiales</taxon>
        <taxon>Symbiodiniaceae</taxon>
        <taxon>Effrenium</taxon>
    </lineage>
</organism>
<feature type="compositionally biased region" description="Low complexity" evidence="1">
    <location>
        <begin position="74"/>
        <end position="88"/>
    </location>
</feature>
<dbReference type="Gene3D" id="6.20.320.10">
    <property type="match status" value="1"/>
</dbReference>
<feature type="region of interest" description="Disordered" evidence="1">
    <location>
        <begin position="59"/>
        <end position="114"/>
    </location>
</feature>
<feature type="compositionally biased region" description="Pro residues" evidence="1">
    <location>
        <begin position="89"/>
        <end position="107"/>
    </location>
</feature>
<evidence type="ECO:0000313" key="2">
    <source>
        <dbReference type="EMBL" id="CAJ1377330.1"/>
    </source>
</evidence>
<name>A0AA36HXS2_9DINO</name>